<evidence type="ECO:0008006" key="4">
    <source>
        <dbReference type="Google" id="ProtNLM"/>
    </source>
</evidence>
<reference evidence="2 3" key="1">
    <citation type="submission" date="2017-05" db="EMBL/GenBank/DDBJ databases">
        <title>Whole genome sequencing of Yersinia kristensenii.</title>
        <authorList>
            <person name="Campioni F."/>
        </authorList>
    </citation>
    <scope>NUCLEOTIDE SEQUENCE [LARGE SCALE GENOMIC DNA]</scope>
    <source>
        <strain evidence="2 3">CFSAN060536</strain>
    </source>
</reference>
<protein>
    <recommendedName>
        <fullName evidence="4">Alpha-related fimbriae chaperone 1</fullName>
    </recommendedName>
</protein>
<comment type="caution">
    <text evidence="2">The sequence shown here is derived from an EMBL/GenBank/DDBJ whole genome shotgun (WGS) entry which is preliminary data.</text>
</comment>
<evidence type="ECO:0000256" key="1">
    <source>
        <dbReference type="SAM" id="SignalP"/>
    </source>
</evidence>
<dbReference type="Proteomes" id="UP000196440">
    <property type="component" value="Unassembled WGS sequence"/>
</dbReference>
<accession>A0A208ZRF3</accession>
<feature type="chain" id="PRO_5011465535" description="Alpha-related fimbriae chaperone 1" evidence="1">
    <location>
        <begin position="25"/>
        <end position="226"/>
    </location>
</feature>
<dbReference type="EMBL" id="NHOI01000034">
    <property type="protein sequence ID" value="OVZ83071.1"/>
    <property type="molecule type" value="Genomic_DNA"/>
</dbReference>
<gene>
    <name evidence="2" type="ORF">CBW57_19500</name>
</gene>
<dbReference type="Gene3D" id="2.60.40.10">
    <property type="entry name" value="Immunoglobulins"/>
    <property type="match status" value="1"/>
</dbReference>
<feature type="signal peptide" evidence="1">
    <location>
        <begin position="1"/>
        <end position="24"/>
    </location>
</feature>
<keyword evidence="1" id="KW-0732">Signal</keyword>
<organism evidence="2 3">
    <name type="scientific">Yersinia intermedia</name>
    <dbReference type="NCBI Taxonomy" id="631"/>
    <lineage>
        <taxon>Bacteria</taxon>
        <taxon>Pseudomonadati</taxon>
        <taxon>Pseudomonadota</taxon>
        <taxon>Gammaproteobacteria</taxon>
        <taxon>Enterobacterales</taxon>
        <taxon>Yersiniaceae</taxon>
        <taxon>Yersinia</taxon>
    </lineage>
</organism>
<dbReference type="InterPro" id="IPR013783">
    <property type="entry name" value="Ig-like_fold"/>
</dbReference>
<sequence length="226" mass="24710">MKPHLLCCWLGLSCALLPVGTLEAAIDISPKRIELRGDVPQTITVSNNSDRIEYVTIATELVTNPGVHFSKEQRIPMGLIRQPTLYASPFKLILRPQQHKVITLRPLKSVASETVYRLNVRPIVQLQGTSGERLASGIAVNLSFSAIIRQRPDHEKVRLDIQCEHGGVLLIATGNVHLALKGIQADGLPVADINLYPGTPQRLPGKQITLPGYGSCLAGKHTEKEL</sequence>
<evidence type="ECO:0000313" key="3">
    <source>
        <dbReference type="Proteomes" id="UP000196440"/>
    </source>
</evidence>
<dbReference type="RefSeq" id="WP_050086274.1">
    <property type="nucleotide sequence ID" value="NZ_CBCPKE010000005.1"/>
</dbReference>
<proteinExistence type="predicted"/>
<evidence type="ECO:0000313" key="2">
    <source>
        <dbReference type="EMBL" id="OVZ83071.1"/>
    </source>
</evidence>
<dbReference type="AlphaFoldDB" id="A0A208ZRF3"/>
<name>A0A208ZRF3_YERIN</name>